<feature type="binding site" evidence="2">
    <location>
        <position position="42"/>
    </location>
    <ligand>
        <name>Mg(2+)</name>
        <dbReference type="ChEBI" id="CHEBI:18420"/>
        <label>3</label>
    </ligand>
</feature>
<dbReference type="InterPro" id="IPR036676">
    <property type="entry name" value="PurM-like_C_sf"/>
</dbReference>
<dbReference type="GO" id="GO:0009228">
    <property type="term" value="P:thiamine biosynthetic process"/>
    <property type="evidence" value="ECO:0007669"/>
    <property type="project" value="UniProtKB-KW"/>
</dbReference>
<keyword evidence="6" id="KW-1185">Reference proteome</keyword>
<comment type="catalytic activity">
    <reaction evidence="2">
        <text>thiamine phosphate + ATP = thiamine diphosphate + ADP</text>
        <dbReference type="Rhea" id="RHEA:15913"/>
        <dbReference type="ChEBI" id="CHEBI:30616"/>
        <dbReference type="ChEBI" id="CHEBI:37575"/>
        <dbReference type="ChEBI" id="CHEBI:58937"/>
        <dbReference type="ChEBI" id="CHEBI:456216"/>
        <dbReference type="EC" id="2.7.4.16"/>
    </reaction>
</comment>
<reference evidence="5 6" key="1">
    <citation type="submission" date="2017-08" db="EMBL/GenBank/DDBJ databases">
        <title>The Vibrio qinghaiensis sp.-Q67 is a luminous bacteria isolated firstly from Qinghai lake, Qinghai province, China, which has been proved to be very sensitive to detect environmental and food pollutants. Therefore, complete genome analysis of V. qinghaiensis sp.-Q67 highlights the potential application of this strain on detection of hazards in the contaminated environments.</title>
        <authorList>
            <person name="Gong L."/>
        </authorList>
    </citation>
    <scope>NUCLEOTIDE SEQUENCE [LARGE SCALE GENOMIC DNA]</scope>
    <source>
        <strain evidence="5 6">Q67</strain>
    </source>
</reference>
<evidence type="ECO:0000256" key="1">
    <source>
        <dbReference type="ARBA" id="ARBA00022977"/>
    </source>
</evidence>
<evidence type="ECO:0000313" key="6">
    <source>
        <dbReference type="Proteomes" id="UP000215148"/>
    </source>
</evidence>
<dbReference type="PIRSF" id="PIRSF005303">
    <property type="entry name" value="Thiam_monoph_kin"/>
    <property type="match status" value="1"/>
</dbReference>
<feature type="binding site" evidence="2">
    <location>
        <position position="225"/>
    </location>
    <ligand>
        <name>ATP</name>
        <dbReference type="ChEBI" id="CHEBI:30616"/>
    </ligand>
</feature>
<evidence type="ECO:0000259" key="3">
    <source>
        <dbReference type="Pfam" id="PF00586"/>
    </source>
</evidence>
<feature type="binding site" evidence="2">
    <location>
        <position position="330"/>
    </location>
    <ligand>
        <name>substrate</name>
    </ligand>
</feature>
<evidence type="ECO:0000313" key="5">
    <source>
        <dbReference type="EMBL" id="ASU22885.1"/>
    </source>
</evidence>
<dbReference type="GO" id="GO:0005524">
    <property type="term" value="F:ATP binding"/>
    <property type="evidence" value="ECO:0007669"/>
    <property type="project" value="UniProtKB-UniRule"/>
</dbReference>
<feature type="binding site" evidence="2">
    <location>
        <position position="158"/>
    </location>
    <ligand>
        <name>ATP</name>
        <dbReference type="ChEBI" id="CHEBI:30616"/>
    </ligand>
</feature>
<feature type="binding site" evidence="2">
    <location>
        <position position="87"/>
    </location>
    <ligand>
        <name>Mg(2+)</name>
        <dbReference type="ChEBI" id="CHEBI:18420"/>
        <label>3</label>
    </ligand>
</feature>
<proteinExistence type="inferred from homology"/>
<dbReference type="EMBL" id="CP022741">
    <property type="protein sequence ID" value="ASU22885.1"/>
    <property type="molecule type" value="Genomic_DNA"/>
</dbReference>
<dbReference type="HAMAP" id="MF_02128">
    <property type="entry name" value="TMP_kinase"/>
    <property type="match status" value="1"/>
</dbReference>
<dbReference type="GO" id="GO:0009030">
    <property type="term" value="F:thiamine-phosphate kinase activity"/>
    <property type="evidence" value="ECO:0007669"/>
    <property type="project" value="UniProtKB-UniRule"/>
</dbReference>
<dbReference type="GO" id="GO:0000287">
    <property type="term" value="F:magnesium ion binding"/>
    <property type="evidence" value="ECO:0007669"/>
    <property type="project" value="UniProtKB-UniRule"/>
</dbReference>
<feature type="binding site" evidence="2">
    <location>
        <position position="223"/>
    </location>
    <ligand>
        <name>Mg(2+)</name>
        <dbReference type="ChEBI" id="CHEBI:18420"/>
        <label>3</label>
    </ligand>
</feature>
<dbReference type="SUPFAM" id="SSF55326">
    <property type="entry name" value="PurM N-terminal domain-like"/>
    <property type="match status" value="1"/>
</dbReference>
<keyword evidence="1 2" id="KW-0784">Thiamine biosynthesis</keyword>
<name>A0A223MZA0_9VIBR</name>
<comment type="miscellaneous">
    <text evidence="2">Reaction mechanism of ThiL seems to utilize a direct, inline transfer of the gamma-phosphate of ATP to TMP rather than a phosphorylated enzyme intermediate.</text>
</comment>
<feature type="binding site" evidence="2">
    <location>
        <begin position="133"/>
        <end position="134"/>
    </location>
    <ligand>
        <name>ATP</name>
        <dbReference type="ChEBI" id="CHEBI:30616"/>
    </ligand>
</feature>
<feature type="domain" description="PurM-like C-terminal" evidence="4">
    <location>
        <begin position="162"/>
        <end position="317"/>
    </location>
</feature>
<dbReference type="Gene3D" id="3.30.1330.10">
    <property type="entry name" value="PurM-like, N-terminal domain"/>
    <property type="match status" value="1"/>
</dbReference>
<dbReference type="EC" id="2.7.4.16" evidence="2"/>
<evidence type="ECO:0000259" key="4">
    <source>
        <dbReference type="Pfam" id="PF02769"/>
    </source>
</evidence>
<dbReference type="GO" id="GO:0009229">
    <property type="term" value="P:thiamine diphosphate biosynthetic process"/>
    <property type="evidence" value="ECO:0007669"/>
    <property type="project" value="UniProtKB-UniRule"/>
</dbReference>
<comment type="function">
    <text evidence="2">Catalyzes the ATP-dependent phosphorylation of thiamine-monophosphate (TMP) to form thiamine-pyrophosphate (TPP), the active form of vitamin B1.</text>
</comment>
<feature type="binding site" evidence="2">
    <location>
        <position position="59"/>
    </location>
    <ligand>
        <name>Mg(2+)</name>
        <dbReference type="ChEBI" id="CHEBI:18420"/>
        <label>1</label>
    </ligand>
</feature>
<feature type="binding site" evidence="2">
    <location>
        <position position="42"/>
    </location>
    <ligand>
        <name>Mg(2+)</name>
        <dbReference type="ChEBI" id="CHEBI:18420"/>
        <label>4</label>
    </ligand>
</feature>
<dbReference type="Pfam" id="PF00586">
    <property type="entry name" value="AIRS"/>
    <property type="match status" value="1"/>
</dbReference>
<dbReference type="KEGG" id="vqi:CCZ37_09935"/>
<keyword evidence="2" id="KW-0460">Magnesium</keyword>
<dbReference type="Proteomes" id="UP000215148">
    <property type="component" value="Chromosome 1"/>
</dbReference>
<feature type="binding site" evidence="2">
    <location>
        <position position="87"/>
    </location>
    <ligand>
        <name>Mg(2+)</name>
        <dbReference type="ChEBI" id="CHEBI:18420"/>
        <label>2</label>
    </ligand>
</feature>
<feature type="binding site" evidence="2">
    <location>
        <position position="87"/>
    </location>
    <ligand>
        <name>Mg(2+)</name>
        <dbReference type="ChEBI" id="CHEBI:18420"/>
        <label>4</label>
    </ligand>
</feature>
<accession>A0A223MZA0</accession>
<keyword evidence="2" id="KW-0479">Metal-binding</keyword>
<dbReference type="Pfam" id="PF02769">
    <property type="entry name" value="AIRS_C"/>
    <property type="match status" value="1"/>
</dbReference>
<comment type="similarity">
    <text evidence="2">Belongs to the thiamine-monophosphate kinase family.</text>
</comment>
<dbReference type="InterPro" id="IPR036921">
    <property type="entry name" value="PurM-like_N_sf"/>
</dbReference>
<comment type="caution">
    <text evidence="2">Lacks conserved residue(s) required for the propagation of feature annotation.</text>
</comment>
<keyword evidence="2" id="KW-0067">ATP-binding</keyword>
<organism evidence="5 6">
    <name type="scientific">Vibrio qinghaiensis</name>
    <dbReference type="NCBI Taxonomy" id="2025808"/>
    <lineage>
        <taxon>Bacteria</taxon>
        <taxon>Pseudomonadati</taxon>
        <taxon>Pseudomonadota</taxon>
        <taxon>Gammaproteobacteria</taxon>
        <taxon>Vibrionales</taxon>
        <taxon>Vibrionaceae</taxon>
        <taxon>Vibrio</taxon>
    </lineage>
</organism>
<feature type="binding site" evidence="2">
    <location>
        <position position="57"/>
    </location>
    <ligand>
        <name>Mg(2+)</name>
        <dbReference type="ChEBI" id="CHEBI:18420"/>
        <label>4</label>
    </ligand>
</feature>
<keyword evidence="2" id="KW-0808">Transferase</keyword>
<comment type="pathway">
    <text evidence="2">Cofactor biosynthesis; thiamine diphosphate biosynthesis; thiamine diphosphate from thiamine phosphate: step 1/1.</text>
</comment>
<dbReference type="NCBIfam" id="TIGR01379">
    <property type="entry name" value="thiL"/>
    <property type="match status" value="1"/>
</dbReference>
<sequence>MMYRIKTQGREFFMFGEFNLIDTYFSNRQSQRKDVSLALGDDCALVKAPENVRIAISTDTLVAGTHFLTDANPAWVAHKALSSNISDLAAMGATPAWVSLALTLPSVDEAWLKPFCDAFFELANYYNIQLIGGDTTKGPLSITLTVQGFVPQELALLRSGAKVGDWVYVTGELGDSQAGLDVVLDPSLRHKPFAQELEKRHYLSTPRILAGQALLHLASSAIDISDGLVSDLKHILHRSNVGASLDVGALPISQELLQFVGERQIAQQYALTSGEEYELCFTVPEHNRGSIESALAHCGCKVSCIGQIRPQGIFELQHQGKKLNWQLSGYDHFKVNE</sequence>
<dbReference type="PANTHER" id="PTHR30270">
    <property type="entry name" value="THIAMINE-MONOPHOSPHATE KINASE"/>
    <property type="match status" value="1"/>
</dbReference>
<feature type="domain" description="PurM-like N-terminal" evidence="3">
    <location>
        <begin position="40"/>
        <end position="150"/>
    </location>
</feature>
<feature type="binding site" evidence="2">
    <location>
        <position position="59"/>
    </location>
    <ligand>
        <name>Mg(2+)</name>
        <dbReference type="ChEBI" id="CHEBI:18420"/>
        <label>2</label>
    </ligand>
</feature>
<dbReference type="CDD" id="cd02194">
    <property type="entry name" value="ThiL"/>
    <property type="match status" value="1"/>
</dbReference>
<feature type="binding site" evidence="2">
    <location>
        <position position="226"/>
    </location>
    <ligand>
        <name>Mg(2+)</name>
        <dbReference type="ChEBI" id="CHEBI:18420"/>
        <label>5</label>
    </ligand>
</feature>
<dbReference type="InterPro" id="IPR016188">
    <property type="entry name" value="PurM-like_N"/>
</dbReference>
<feature type="binding site" evidence="2">
    <location>
        <position position="66"/>
    </location>
    <ligand>
        <name>substrate</name>
    </ligand>
</feature>
<dbReference type="InterPro" id="IPR006283">
    <property type="entry name" value="ThiL-like"/>
</dbReference>
<dbReference type="PANTHER" id="PTHR30270:SF0">
    <property type="entry name" value="THIAMINE-MONOPHOSPHATE KINASE"/>
    <property type="match status" value="1"/>
</dbReference>
<dbReference type="AlphaFoldDB" id="A0A223MZA0"/>
<feature type="binding site" evidence="2">
    <location>
        <position position="134"/>
    </location>
    <ligand>
        <name>Mg(2+)</name>
        <dbReference type="ChEBI" id="CHEBI:18420"/>
        <label>1</label>
    </ligand>
</feature>
<evidence type="ECO:0000256" key="2">
    <source>
        <dbReference type="HAMAP-Rule" id="MF_02128"/>
    </source>
</evidence>
<dbReference type="UniPathway" id="UPA00060">
    <property type="reaction ID" value="UER00142"/>
</dbReference>
<keyword evidence="2" id="KW-0547">Nucleotide-binding</keyword>
<gene>
    <name evidence="2" type="primary">thiL</name>
    <name evidence="5" type="ORF">CCZ37_09935</name>
</gene>
<protein>
    <recommendedName>
        <fullName evidence="2">Thiamine-monophosphate kinase</fullName>
        <shortName evidence="2">TMP kinase</shortName>
        <shortName evidence="2">Thiamine-phosphate kinase</shortName>
        <ecNumber evidence="2">2.7.4.16</ecNumber>
    </recommendedName>
</protein>
<feature type="binding site" evidence="2">
    <location>
        <position position="275"/>
    </location>
    <ligand>
        <name>substrate</name>
    </ligand>
</feature>
<dbReference type="SUPFAM" id="SSF56042">
    <property type="entry name" value="PurM C-terminal domain-like"/>
    <property type="match status" value="1"/>
</dbReference>
<dbReference type="Gene3D" id="3.90.650.10">
    <property type="entry name" value="PurM-like C-terminal domain"/>
    <property type="match status" value="1"/>
</dbReference>
<dbReference type="NCBIfam" id="NF004350">
    <property type="entry name" value="PRK05731.1-1"/>
    <property type="match status" value="1"/>
</dbReference>
<dbReference type="InterPro" id="IPR010918">
    <property type="entry name" value="PurM-like_C_dom"/>
</dbReference>
<keyword evidence="2 5" id="KW-0418">Kinase</keyword>
<feature type="binding site" evidence="2">
    <location>
        <position position="58"/>
    </location>
    <ligand>
        <name>Mg(2+)</name>
        <dbReference type="ChEBI" id="CHEBI:18420"/>
        <label>1</label>
    </ligand>
</feature>